<gene>
    <name evidence="3" type="ORF">DWV06_12050</name>
</gene>
<dbReference type="Pfam" id="PF12229">
    <property type="entry name" value="PG_binding_4"/>
    <property type="match status" value="1"/>
</dbReference>
<keyword evidence="4" id="KW-1185">Reference proteome</keyword>
<keyword evidence="1" id="KW-0812">Transmembrane</keyword>
<dbReference type="Proteomes" id="UP000255036">
    <property type="component" value="Unassembled WGS sequence"/>
</dbReference>
<dbReference type="AlphaFoldDB" id="A0A371AU38"/>
<keyword evidence="1" id="KW-1133">Transmembrane helix</keyword>
<organism evidence="3 4">
    <name type="scientific">Anaerosacchariphilus polymeriproducens</name>
    <dbReference type="NCBI Taxonomy" id="1812858"/>
    <lineage>
        <taxon>Bacteria</taxon>
        <taxon>Bacillati</taxon>
        <taxon>Bacillota</taxon>
        <taxon>Clostridia</taxon>
        <taxon>Lachnospirales</taxon>
        <taxon>Lachnospiraceae</taxon>
        <taxon>Anaerosacchariphilus</taxon>
    </lineage>
</organism>
<reference evidence="3 4" key="1">
    <citation type="submission" date="2018-07" db="EMBL/GenBank/DDBJ databases">
        <title>Anaerosacharophilus polymeroproducens gen. nov. sp. nov., an anaerobic bacterium isolated from salt field.</title>
        <authorList>
            <person name="Kim W."/>
            <person name="Yang S.-H."/>
            <person name="Oh J."/>
            <person name="Lee J.-H."/>
            <person name="Kwon K.K."/>
        </authorList>
    </citation>
    <scope>NUCLEOTIDE SEQUENCE [LARGE SCALE GENOMIC DNA]</scope>
    <source>
        <strain evidence="3 4">MCWD5</strain>
    </source>
</reference>
<evidence type="ECO:0000259" key="2">
    <source>
        <dbReference type="Pfam" id="PF12229"/>
    </source>
</evidence>
<dbReference type="PANTHER" id="PTHR35788:SF1">
    <property type="entry name" value="EXPORTED PROTEIN"/>
    <property type="match status" value="1"/>
</dbReference>
<protein>
    <recommendedName>
        <fullName evidence="2">YoaR-like putative peptidoglycan binding domain-containing protein</fullName>
    </recommendedName>
</protein>
<keyword evidence="1" id="KW-0472">Membrane</keyword>
<dbReference type="EMBL" id="QRCT01000034">
    <property type="protein sequence ID" value="RDU23087.1"/>
    <property type="molecule type" value="Genomic_DNA"/>
</dbReference>
<sequence length="443" mass="49836">MKMIRKRVLKKIFKIFLMLFTIICLILGLTVVFFKIREKTQKTQIEKYHAICYGNKYIGNLCLQGMNKEQIIYILENEISEIKNRVVKVKWNDQEIVNTIDTFNPTIKVLINGNPTEYTNDQIADFLIKTDKEKTIGKQLEVIKNGKLGSKIIITFDYSLNGEIVQEYVSNLAQNCFVAPVEANISLADNDQFEVTESVDGQKINESMLVDAIQNTSDKNDWKSVVNIEGKMDIIKPHYNSNDLKKVNTLISSFQTHFIAASSRGRNIIKGTSRINGTVLMPGDEFSVDQVILPRTIENGYLIGKAFLNGRVVDSVGGGVCQIATTMYNTILRAGIIPDVRKAHSMSVSYVPLGLDAAVTTGSKDLMFTNTLSYPIYIEAENNGNSLIYKIYSGENALEGYTYEPRSVRHSSFSATAYLDVYKDGSLIKSIFLHKDRYLSKKG</sequence>
<proteinExistence type="predicted"/>
<feature type="transmembrane region" description="Helical" evidence="1">
    <location>
        <begin position="12"/>
        <end position="34"/>
    </location>
</feature>
<name>A0A371AU38_9FIRM</name>
<dbReference type="PANTHER" id="PTHR35788">
    <property type="entry name" value="EXPORTED PROTEIN-RELATED"/>
    <property type="match status" value="1"/>
</dbReference>
<accession>A0A371AU38</accession>
<dbReference type="InterPro" id="IPR022029">
    <property type="entry name" value="YoaR-like_PG-bd"/>
</dbReference>
<dbReference type="Pfam" id="PF04294">
    <property type="entry name" value="VanW"/>
    <property type="match status" value="1"/>
</dbReference>
<evidence type="ECO:0000313" key="3">
    <source>
        <dbReference type="EMBL" id="RDU23087.1"/>
    </source>
</evidence>
<dbReference type="InterPro" id="IPR007391">
    <property type="entry name" value="Vancomycin_resist_VanW"/>
</dbReference>
<evidence type="ECO:0000313" key="4">
    <source>
        <dbReference type="Proteomes" id="UP000255036"/>
    </source>
</evidence>
<dbReference type="InterPro" id="IPR052913">
    <property type="entry name" value="Glycopeptide_resist_protein"/>
</dbReference>
<evidence type="ECO:0000256" key="1">
    <source>
        <dbReference type="SAM" id="Phobius"/>
    </source>
</evidence>
<comment type="caution">
    <text evidence="3">The sequence shown here is derived from an EMBL/GenBank/DDBJ whole genome shotgun (WGS) entry which is preliminary data.</text>
</comment>
<feature type="domain" description="YoaR-like putative peptidoglycan binding" evidence="2">
    <location>
        <begin position="129"/>
        <end position="220"/>
    </location>
</feature>